<accession>A0A4R2BVJ2</accession>
<comment type="caution">
    <text evidence="1">The sequence shown here is derived from an EMBL/GenBank/DDBJ whole genome shotgun (WGS) entry which is preliminary data.</text>
</comment>
<dbReference type="Proteomes" id="UP000295043">
    <property type="component" value="Unassembled WGS sequence"/>
</dbReference>
<sequence>MEDLSTVQALIDAHQTAMQRYDSLPDGDVPDDLVAQMDRTARALCSYRPATLDGVHLKAGYMVSCYVFVGAESGEPEFTRTELISGFLPAAA</sequence>
<dbReference type="RefSeq" id="WP_132075524.1">
    <property type="nucleotide sequence ID" value="NZ_SLVU01000008.1"/>
</dbReference>
<protein>
    <submittedName>
        <fullName evidence="1">Uncharacterized protein</fullName>
    </submittedName>
</protein>
<dbReference type="AlphaFoldDB" id="A0A4R2BVJ2"/>
<evidence type="ECO:0000313" key="2">
    <source>
        <dbReference type="Proteomes" id="UP000295043"/>
    </source>
</evidence>
<gene>
    <name evidence="1" type="ORF">EV184_10815</name>
</gene>
<reference evidence="1 2" key="1">
    <citation type="submission" date="2019-03" db="EMBL/GenBank/DDBJ databases">
        <title>Genomic Encyclopedia of Type Strains, Phase IV (KMG-V): Genome sequencing to study the core and pangenomes of soil and plant-associated prokaryotes.</title>
        <authorList>
            <person name="Whitman W."/>
        </authorList>
    </citation>
    <scope>NUCLEOTIDE SEQUENCE [LARGE SCALE GENOMIC DNA]</scope>
    <source>
        <strain evidence="1 2">23C40</strain>
    </source>
</reference>
<proteinExistence type="predicted"/>
<name>A0A4R2BVJ2_9HYPH</name>
<evidence type="ECO:0000313" key="1">
    <source>
        <dbReference type="EMBL" id="TCN30149.1"/>
    </source>
</evidence>
<organism evidence="1 2">
    <name type="scientific">Sinorhizobium americanum</name>
    <dbReference type="NCBI Taxonomy" id="194963"/>
    <lineage>
        <taxon>Bacteria</taxon>
        <taxon>Pseudomonadati</taxon>
        <taxon>Pseudomonadota</taxon>
        <taxon>Alphaproteobacteria</taxon>
        <taxon>Hyphomicrobiales</taxon>
        <taxon>Rhizobiaceae</taxon>
        <taxon>Sinorhizobium/Ensifer group</taxon>
        <taxon>Sinorhizobium</taxon>
    </lineage>
</organism>
<dbReference type="EMBL" id="SLVU01000008">
    <property type="protein sequence ID" value="TCN30149.1"/>
    <property type="molecule type" value="Genomic_DNA"/>
</dbReference>